<dbReference type="PANTHER" id="PTHR33546:SF1">
    <property type="entry name" value="LARGE, MULTIFUNCTIONAL SECRETED PROTEIN"/>
    <property type="match status" value="1"/>
</dbReference>
<dbReference type="SUPFAM" id="SSF50952">
    <property type="entry name" value="Soluble quinoprotein glucose dehydrogenase"/>
    <property type="match status" value="1"/>
</dbReference>
<dbReference type="InterPro" id="IPR011041">
    <property type="entry name" value="Quinoprot_gluc/sorb_DH_b-prop"/>
</dbReference>
<dbReference type="GO" id="GO:0009055">
    <property type="term" value="F:electron transfer activity"/>
    <property type="evidence" value="ECO:0007669"/>
    <property type="project" value="InterPro"/>
</dbReference>
<keyword evidence="8" id="KW-1185">Reference proteome</keyword>
<dbReference type="InterPro" id="IPR013427">
    <property type="entry name" value="Haem-bd_dom_put"/>
</dbReference>
<name>A0A5C1ALA2_9BACT</name>
<reference evidence="8" key="1">
    <citation type="submission" date="2019-08" db="EMBL/GenBank/DDBJ databases">
        <title>Limnoglobus roseus gen. nov., sp. nov., a novel freshwater planctomycete with a giant genome from the family Gemmataceae.</title>
        <authorList>
            <person name="Kulichevskaya I.S."/>
            <person name="Naumoff D.G."/>
            <person name="Miroshnikov K."/>
            <person name="Ivanova A."/>
            <person name="Philippov D.A."/>
            <person name="Hakobyan A."/>
            <person name="Rijpstra I.C."/>
            <person name="Sinninghe Damste J.S."/>
            <person name="Liesack W."/>
            <person name="Dedysh S.N."/>
        </authorList>
    </citation>
    <scope>NUCLEOTIDE SEQUENCE [LARGE SCALE GENOMIC DNA]</scope>
    <source>
        <strain evidence="8">PX52</strain>
    </source>
</reference>
<dbReference type="NCBIfam" id="TIGR02603">
    <property type="entry name" value="CxxCH_TIGR02603"/>
    <property type="match status" value="1"/>
</dbReference>
<organism evidence="7 8">
    <name type="scientific">Limnoglobus roseus</name>
    <dbReference type="NCBI Taxonomy" id="2598579"/>
    <lineage>
        <taxon>Bacteria</taxon>
        <taxon>Pseudomonadati</taxon>
        <taxon>Planctomycetota</taxon>
        <taxon>Planctomycetia</taxon>
        <taxon>Gemmatales</taxon>
        <taxon>Gemmataceae</taxon>
        <taxon>Limnoglobus</taxon>
    </lineage>
</organism>
<dbReference type="PROSITE" id="PS51007">
    <property type="entry name" value="CYTC"/>
    <property type="match status" value="1"/>
</dbReference>
<dbReference type="InterPro" id="IPR036909">
    <property type="entry name" value="Cyt_c-like_dom_sf"/>
</dbReference>
<gene>
    <name evidence="7" type="ORF">PX52LOC_05983</name>
</gene>
<keyword evidence="5" id="KW-0732">Signal</keyword>
<keyword evidence="7" id="KW-0378">Hydrolase</keyword>
<evidence type="ECO:0000256" key="3">
    <source>
        <dbReference type="ARBA" id="ARBA00023004"/>
    </source>
</evidence>
<dbReference type="GO" id="GO:0016787">
    <property type="term" value="F:hydrolase activity"/>
    <property type="evidence" value="ECO:0007669"/>
    <property type="project" value="UniProtKB-KW"/>
</dbReference>
<keyword evidence="1 4" id="KW-0349">Heme</keyword>
<dbReference type="Proteomes" id="UP000324974">
    <property type="component" value="Chromosome"/>
</dbReference>
<evidence type="ECO:0000256" key="4">
    <source>
        <dbReference type="PROSITE-ProRule" id="PRU00433"/>
    </source>
</evidence>
<dbReference type="EMBL" id="CP042425">
    <property type="protein sequence ID" value="QEL18933.1"/>
    <property type="molecule type" value="Genomic_DNA"/>
</dbReference>
<feature type="domain" description="Cytochrome c" evidence="6">
    <location>
        <begin position="710"/>
        <end position="847"/>
    </location>
</feature>
<evidence type="ECO:0000313" key="7">
    <source>
        <dbReference type="EMBL" id="QEL18933.1"/>
    </source>
</evidence>
<evidence type="ECO:0000256" key="5">
    <source>
        <dbReference type="SAM" id="SignalP"/>
    </source>
</evidence>
<dbReference type="Gene3D" id="2.120.10.30">
    <property type="entry name" value="TolB, C-terminal domain"/>
    <property type="match status" value="1"/>
</dbReference>
<evidence type="ECO:0000256" key="1">
    <source>
        <dbReference type="ARBA" id="ARBA00022617"/>
    </source>
</evidence>
<dbReference type="AlphaFoldDB" id="A0A5C1ALA2"/>
<dbReference type="RefSeq" id="WP_149113379.1">
    <property type="nucleotide sequence ID" value="NZ_CP042425.1"/>
</dbReference>
<keyword evidence="3 4" id="KW-0408">Iron</keyword>
<dbReference type="GO" id="GO:0020037">
    <property type="term" value="F:heme binding"/>
    <property type="evidence" value="ECO:0007669"/>
    <property type="project" value="InterPro"/>
</dbReference>
<accession>A0A5C1ALA2</accession>
<protein>
    <submittedName>
        <fullName evidence="7">Putative beta-propeller-type glycoside hydrolase</fullName>
    </submittedName>
</protein>
<dbReference type="PANTHER" id="PTHR33546">
    <property type="entry name" value="LARGE, MULTIFUNCTIONAL SECRETED PROTEIN-RELATED"/>
    <property type="match status" value="1"/>
</dbReference>
<dbReference type="Pfam" id="PF00034">
    <property type="entry name" value="Cytochrom_C"/>
    <property type="match status" value="1"/>
</dbReference>
<dbReference type="InterPro" id="IPR011042">
    <property type="entry name" value="6-blade_b-propeller_TolB-like"/>
</dbReference>
<dbReference type="SUPFAM" id="SSF46626">
    <property type="entry name" value="Cytochrome c"/>
    <property type="match status" value="1"/>
</dbReference>
<dbReference type="InterPro" id="IPR009056">
    <property type="entry name" value="Cyt_c-like_dom"/>
</dbReference>
<feature type="signal peptide" evidence="5">
    <location>
        <begin position="1"/>
        <end position="18"/>
    </location>
</feature>
<dbReference type="GO" id="GO:0046872">
    <property type="term" value="F:metal ion binding"/>
    <property type="evidence" value="ECO:0007669"/>
    <property type="project" value="UniProtKB-KW"/>
</dbReference>
<evidence type="ECO:0000256" key="2">
    <source>
        <dbReference type="ARBA" id="ARBA00022723"/>
    </source>
</evidence>
<dbReference type="KEGG" id="lrs:PX52LOC_05983"/>
<evidence type="ECO:0000313" key="8">
    <source>
        <dbReference type="Proteomes" id="UP000324974"/>
    </source>
</evidence>
<sequence length="857" mass="94529">MYRLSLIILLAIATLSHGQNNAKKQAPKREATPADALATLPGFKVELLASSDAAVEGSWINLCKDAKGRLIIGGQRNQPMLRVTLKDGRVEKTEKLQLPITEVMGLLVAHDSLYVMGAGPAGGYGLYRCRDTKGADQYDDVKFLKDFRSAGEHGAHGLALGKDGKVYVMIGNHTHVPEKVSPESPFRNYREDLLLPRQWDGNGHAAGILAPGGYVVRTDADGKEWELVLGGFRNAYDIAFNTDGELFTFDSDMEWDWGMPWYRPTRVNHCTSGSEHGWRSGTGVWPDNYLDSVPPTVNIGVGSPTGVSNAIGAKFPAKYQRAIYICDWSYGRLIAVHLTPKGSSYTATFENFVAPMGLDGKSPKKPLNLTDIVIGDDGAMYFTTGGRNNQAGLYRVTYTGTEPTDAAAQPNTDGAAERQIRHSLEAFHGKKNPQAVAAAWPQLHHEDRHLRSAARVAIEFQPVAEWKSQALGEKEPLAAMTALLALARCGEFKDFTDLLAALEKFPLDKLSPELKLEKLRVLQVAMARHGNPSAEQTRKLSAEIDAIFPATAEAFNREAAQVLVYLQSPKVLAKCLRLMAEAKTQEDRFHYLFHLRTLPVGFWTIDQRKEYLGYWTKDKGKMAHPPELVRWFAEAGRGYADGNSYNNFLKNFLKEYVANMSAAEQKELTPVITAIDKAATVTVEAKSRPFVKKWTMDDVLPQLEKASVGRNFEKGKQAFADAQCAKCHRFSDYGGSVGPELTAVASRFDRRALLESIIEPSKVLSEQFQNLEVNTLDGKVIVGRLVDETADKIAIQPDPLDSKRVEIKKADIETKKPSKLSPMPANLVDVLSADDVLDLIAYLESGGNKKHPAFAKK</sequence>
<dbReference type="Gene3D" id="1.10.760.10">
    <property type="entry name" value="Cytochrome c-like domain"/>
    <property type="match status" value="1"/>
</dbReference>
<feature type="chain" id="PRO_5022815982" evidence="5">
    <location>
        <begin position="19"/>
        <end position="857"/>
    </location>
</feature>
<proteinExistence type="predicted"/>
<dbReference type="OrthoDB" id="223239at2"/>
<evidence type="ECO:0000259" key="6">
    <source>
        <dbReference type="PROSITE" id="PS51007"/>
    </source>
</evidence>
<keyword evidence="2 4" id="KW-0479">Metal-binding</keyword>